<evidence type="ECO:0000313" key="2">
    <source>
        <dbReference type="Proteomes" id="UP000546986"/>
    </source>
</evidence>
<dbReference type="Proteomes" id="UP000546986">
    <property type="component" value="Unassembled WGS sequence"/>
</dbReference>
<reference evidence="1 2" key="1">
    <citation type="submission" date="2019-09" db="EMBL/GenBank/DDBJ databases">
        <title>Bird 10,000 Genomes (B10K) Project - Family phase.</title>
        <authorList>
            <person name="Zhang G."/>
        </authorList>
    </citation>
    <scope>NUCLEOTIDE SEQUENCE [LARGE SCALE GENOMIC DNA]</scope>
    <source>
        <strain evidence="1">B10K-DU-002-30</strain>
        <tissue evidence="1">Muscle</tissue>
    </source>
</reference>
<dbReference type="AlphaFoldDB" id="A0A7L1QQV1"/>
<sequence length="78" mass="8424">GGSVNKTILVTTYGKNTFTCRTVCGDRTRVICGVDIHCGNPPDQPRNVSCIQDGTRGRPTCTWDKGGLTYLPTSYGIE</sequence>
<feature type="non-terminal residue" evidence="1">
    <location>
        <position position="78"/>
    </location>
</feature>
<comment type="caution">
    <text evidence="1">The sequence shown here is derived from an EMBL/GenBank/DDBJ whole genome shotgun (WGS) entry which is preliminary data.</text>
</comment>
<protein>
    <submittedName>
        <fullName evidence="1">I12R2 protein</fullName>
    </submittedName>
</protein>
<name>A0A7L1QQV1_9PASS</name>
<evidence type="ECO:0000313" key="1">
    <source>
        <dbReference type="EMBL" id="NXO24838.1"/>
    </source>
</evidence>
<dbReference type="InterPro" id="IPR013783">
    <property type="entry name" value="Ig-like_fold"/>
</dbReference>
<dbReference type="Gene3D" id="2.60.40.10">
    <property type="entry name" value="Immunoglobulins"/>
    <property type="match status" value="1"/>
</dbReference>
<keyword evidence="2" id="KW-1185">Reference proteome</keyword>
<dbReference type="SUPFAM" id="SSF49265">
    <property type="entry name" value="Fibronectin type III"/>
    <property type="match status" value="1"/>
</dbReference>
<feature type="non-terminal residue" evidence="1">
    <location>
        <position position="1"/>
    </location>
</feature>
<organism evidence="1 2">
    <name type="scientific">Cisticola juncidis</name>
    <dbReference type="NCBI Taxonomy" id="52622"/>
    <lineage>
        <taxon>Eukaryota</taxon>
        <taxon>Metazoa</taxon>
        <taxon>Chordata</taxon>
        <taxon>Craniata</taxon>
        <taxon>Vertebrata</taxon>
        <taxon>Euteleostomi</taxon>
        <taxon>Archelosauria</taxon>
        <taxon>Archosauria</taxon>
        <taxon>Dinosauria</taxon>
        <taxon>Saurischia</taxon>
        <taxon>Theropoda</taxon>
        <taxon>Coelurosauria</taxon>
        <taxon>Aves</taxon>
        <taxon>Neognathae</taxon>
        <taxon>Neoaves</taxon>
        <taxon>Telluraves</taxon>
        <taxon>Australaves</taxon>
        <taxon>Passeriformes</taxon>
        <taxon>Sylvioidea</taxon>
        <taxon>Cisticolidae</taxon>
        <taxon>Cisticola</taxon>
    </lineage>
</organism>
<accession>A0A7L1QQV1</accession>
<dbReference type="InterPro" id="IPR036116">
    <property type="entry name" value="FN3_sf"/>
</dbReference>
<proteinExistence type="predicted"/>
<gene>
    <name evidence="1" type="primary">Il12rb2</name>
    <name evidence="1" type="ORF">CISJUN_R08543</name>
</gene>
<dbReference type="EMBL" id="VXBR01004866">
    <property type="protein sequence ID" value="NXO24838.1"/>
    <property type="molecule type" value="Genomic_DNA"/>
</dbReference>